<dbReference type="GO" id="GO:0031941">
    <property type="term" value="C:filamentous actin"/>
    <property type="evidence" value="ECO:0007669"/>
    <property type="project" value="TreeGrafter"/>
</dbReference>
<dbReference type="Gene3D" id="2.10.110.10">
    <property type="entry name" value="Cysteine Rich Protein"/>
    <property type="match status" value="3"/>
</dbReference>
<evidence type="ECO:0000256" key="5">
    <source>
        <dbReference type="SAM" id="MobiDB-lite"/>
    </source>
</evidence>
<dbReference type="PROSITE" id="PS50023">
    <property type="entry name" value="LIM_DOMAIN_2"/>
    <property type="match status" value="3"/>
</dbReference>
<evidence type="ECO:0000256" key="2">
    <source>
        <dbReference type="ARBA" id="ARBA00022833"/>
    </source>
</evidence>
<keyword evidence="3 4" id="KW-0440">LIM domain</keyword>
<accession>M2MW98</accession>
<dbReference type="Pfam" id="PF00412">
    <property type="entry name" value="LIM"/>
    <property type="match status" value="3"/>
</dbReference>
<feature type="domain" description="LIM zinc-binding" evidence="6">
    <location>
        <begin position="729"/>
        <end position="789"/>
    </location>
</feature>
<feature type="compositionally biased region" description="Polar residues" evidence="5">
    <location>
        <begin position="346"/>
        <end position="371"/>
    </location>
</feature>
<dbReference type="Proteomes" id="UP000011761">
    <property type="component" value="Unassembled WGS sequence"/>
</dbReference>
<dbReference type="GeneID" id="19107375"/>
<dbReference type="InterPro" id="IPR050604">
    <property type="entry name" value="PDZ-LIM_domain"/>
</dbReference>
<evidence type="ECO:0000313" key="7">
    <source>
        <dbReference type="EMBL" id="EMD01272.1"/>
    </source>
</evidence>
<gene>
    <name evidence="7" type="ORF">BAUCODRAFT_118975</name>
</gene>
<dbReference type="GO" id="GO:0046872">
    <property type="term" value="F:metal ion binding"/>
    <property type="evidence" value="ECO:0007669"/>
    <property type="project" value="UniProtKB-KW"/>
</dbReference>
<feature type="compositionally biased region" description="Polar residues" evidence="5">
    <location>
        <begin position="546"/>
        <end position="559"/>
    </location>
</feature>
<evidence type="ECO:0000313" key="8">
    <source>
        <dbReference type="Proteomes" id="UP000011761"/>
    </source>
</evidence>
<dbReference type="GO" id="GO:0051371">
    <property type="term" value="F:muscle alpha-actinin binding"/>
    <property type="evidence" value="ECO:0007669"/>
    <property type="project" value="TreeGrafter"/>
</dbReference>
<feature type="region of interest" description="Disordered" evidence="5">
    <location>
        <begin position="444"/>
        <end position="473"/>
    </location>
</feature>
<dbReference type="HOGENOM" id="CLU_009967_0_0_1"/>
<evidence type="ECO:0000256" key="1">
    <source>
        <dbReference type="ARBA" id="ARBA00022723"/>
    </source>
</evidence>
<feature type="region of interest" description="Disordered" evidence="5">
    <location>
        <begin position="316"/>
        <end position="419"/>
    </location>
</feature>
<feature type="region of interest" description="Disordered" evidence="5">
    <location>
        <begin position="244"/>
        <end position="263"/>
    </location>
</feature>
<dbReference type="PROSITE" id="PS00478">
    <property type="entry name" value="LIM_DOMAIN_1"/>
    <property type="match status" value="2"/>
</dbReference>
<feature type="region of interest" description="Disordered" evidence="5">
    <location>
        <begin position="1"/>
        <end position="82"/>
    </location>
</feature>
<dbReference type="CDD" id="cd08368">
    <property type="entry name" value="LIM"/>
    <property type="match status" value="2"/>
</dbReference>
<dbReference type="GO" id="GO:0003779">
    <property type="term" value="F:actin binding"/>
    <property type="evidence" value="ECO:0007669"/>
    <property type="project" value="TreeGrafter"/>
</dbReference>
<protein>
    <recommendedName>
        <fullName evidence="6">LIM zinc-binding domain-containing protein</fullName>
    </recommendedName>
</protein>
<feature type="region of interest" description="Disordered" evidence="5">
    <location>
        <begin position="143"/>
        <end position="204"/>
    </location>
</feature>
<dbReference type="SUPFAM" id="SSF57716">
    <property type="entry name" value="Glucocorticoid receptor-like (DNA-binding domain)"/>
    <property type="match status" value="3"/>
</dbReference>
<dbReference type="OMA" id="CGDPFTP"/>
<sequence length="789" mass="86678">MKPFGSRPLPGSSAERHKRQQTSLSHGARPQLPTSSSMPTLPGQKTTAVDSRLDPRTRSPFAGRAVVTPLAASRRDNTPPAKFLVKSLSPGSEYLKIGIQWTEQPETRSSNTTLDDVESEEERRIHAAAQDEAAELVFKHRNPDSHLVNPHAPYANPDTRKDSWSHSRNGSYHRSHSKEPVAQHRRNLSAAEHAWKQAAPEDVERGKDTLLRTCTFPASASAQGPRSPSGKSYGALAEAVDKDIAKASQRSSSGGNKRILSGEKKMYMHRHDRIWEDPQEQPEMNTDIDAQPEPVKAAIPPVQSSQYARKNPFARMRAQQPPKLEHSASAPVLPSTRYQPIEIQRNAPSQSRGAGYLTNENPLPTLPSATYQPPEPTSPTKNGIEIRSDDIRAATSKQRKDRSPNLPQPTLVSDKPGRPIVSFRQNAGPKEVVLQEVHSLIPDPVKGRELPMKSTPAAEKPRLGESTVSNMPPVPTLILPEEPDLPSIVLPEEPDFASTSVQSAPTTPAFNVGLPSIIIDVPTASASVSCRRPLPLPTRPGLPHHSATSPLPKSTPHYTPSVRQTGTLCAHCALPIAGRILSAAGERFHPSCFVCHQCHTNLECVAFYPEPDGKRSERVERIRAREAGINVAIPENDSLDDSLCQEAMDGDESLRFYCHLDFHELFSPRCKSCKTPIEGEVIVACGAEWHAGHFFCAQCGDPFDAHTPFVEKDGYAWCVGCHTNRYSSKCRKCRKPVTDLVVKALGADWHEGCFVCVECNGGFGDGRYFLRGDSQDPVCVRCEEMRLKA</sequence>
<dbReference type="PANTHER" id="PTHR24214:SF38">
    <property type="entry name" value="PDZ AND LIM DOMAIN PROTEIN ZASP-RELATED"/>
    <property type="match status" value="1"/>
</dbReference>
<feature type="compositionally biased region" description="Polar residues" evidence="5">
    <location>
        <begin position="32"/>
        <end position="49"/>
    </location>
</feature>
<name>M2MW98_BAUPA</name>
<dbReference type="PANTHER" id="PTHR24214">
    <property type="entry name" value="PDZ AND LIM DOMAIN PROTEIN ZASP"/>
    <property type="match status" value="1"/>
</dbReference>
<dbReference type="EMBL" id="KB445550">
    <property type="protein sequence ID" value="EMD01272.1"/>
    <property type="molecule type" value="Genomic_DNA"/>
</dbReference>
<dbReference type="InterPro" id="IPR001781">
    <property type="entry name" value="Znf_LIM"/>
</dbReference>
<feature type="domain" description="LIM zinc-binding" evidence="6">
    <location>
        <begin position="668"/>
        <end position="728"/>
    </location>
</feature>
<dbReference type="SMART" id="SM00132">
    <property type="entry name" value="LIM"/>
    <property type="match status" value="3"/>
</dbReference>
<evidence type="ECO:0000256" key="4">
    <source>
        <dbReference type="PROSITE-ProRule" id="PRU00125"/>
    </source>
</evidence>
<proteinExistence type="predicted"/>
<dbReference type="GO" id="GO:0030036">
    <property type="term" value="P:actin cytoskeleton organization"/>
    <property type="evidence" value="ECO:0007669"/>
    <property type="project" value="TreeGrafter"/>
</dbReference>
<dbReference type="FunFam" id="2.10.110.10:FF:000077">
    <property type="entry name" value="LIM domain protein"/>
    <property type="match status" value="1"/>
</dbReference>
<evidence type="ECO:0000256" key="3">
    <source>
        <dbReference type="ARBA" id="ARBA00023038"/>
    </source>
</evidence>
<keyword evidence="8" id="KW-1185">Reference proteome</keyword>
<evidence type="ECO:0000259" key="6">
    <source>
        <dbReference type="PROSITE" id="PS50023"/>
    </source>
</evidence>
<dbReference type="RefSeq" id="XP_007672456.1">
    <property type="nucleotide sequence ID" value="XM_007674266.1"/>
</dbReference>
<dbReference type="STRING" id="717646.M2MW98"/>
<keyword evidence="2 4" id="KW-0862">Zinc</keyword>
<dbReference type="GO" id="GO:0001725">
    <property type="term" value="C:stress fiber"/>
    <property type="evidence" value="ECO:0007669"/>
    <property type="project" value="TreeGrafter"/>
</dbReference>
<dbReference type="OrthoDB" id="15567at2759"/>
<feature type="domain" description="LIM zinc-binding" evidence="6">
    <location>
        <begin position="567"/>
        <end position="627"/>
    </location>
</feature>
<dbReference type="KEGG" id="bcom:BAUCODRAFT_118975"/>
<keyword evidence="1 4" id="KW-0479">Metal-binding</keyword>
<dbReference type="GO" id="GO:0030695">
    <property type="term" value="F:GTPase regulator activity"/>
    <property type="evidence" value="ECO:0007669"/>
    <property type="project" value="UniProtKB-ARBA"/>
</dbReference>
<reference evidence="7 8" key="1">
    <citation type="journal article" date="2012" name="PLoS Pathog.">
        <title>Diverse lifestyles and strategies of plant pathogenesis encoded in the genomes of eighteen Dothideomycetes fungi.</title>
        <authorList>
            <person name="Ohm R.A."/>
            <person name="Feau N."/>
            <person name="Henrissat B."/>
            <person name="Schoch C.L."/>
            <person name="Horwitz B.A."/>
            <person name="Barry K.W."/>
            <person name="Condon B.J."/>
            <person name="Copeland A.C."/>
            <person name="Dhillon B."/>
            <person name="Glaser F."/>
            <person name="Hesse C.N."/>
            <person name="Kosti I."/>
            <person name="LaButti K."/>
            <person name="Lindquist E.A."/>
            <person name="Lucas S."/>
            <person name="Salamov A.A."/>
            <person name="Bradshaw R.E."/>
            <person name="Ciuffetti L."/>
            <person name="Hamelin R.C."/>
            <person name="Kema G.H.J."/>
            <person name="Lawrence C."/>
            <person name="Scott J.A."/>
            <person name="Spatafora J.W."/>
            <person name="Turgeon B.G."/>
            <person name="de Wit P.J.G.M."/>
            <person name="Zhong S."/>
            <person name="Goodwin S.B."/>
            <person name="Grigoriev I.V."/>
        </authorList>
    </citation>
    <scope>NUCLEOTIDE SEQUENCE [LARGE SCALE GENOMIC DNA]</scope>
    <source>
        <strain evidence="7 8">UAMH 10762</strain>
    </source>
</reference>
<dbReference type="AlphaFoldDB" id="M2MW98"/>
<feature type="region of interest" description="Disordered" evidence="5">
    <location>
        <begin position="537"/>
        <end position="559"/>
    </location>
</feature>
<organism evidence="7 8">
    <name type="scientific">Baudoinia panamericana (strain UAMH 10762)</name>
    <name type="common">Angels' share fungus</name>
    <name type="synonym">Baudoinia compniacensis (strain UAMH 10762)</name>
    <dbReference type="NCBI Taxonomy" id="717646"/>
    <lineage>
        <taxon>Eukaryota</taxon>
        <taxon>Fungi</taxon>
        <taxon>Dikarya</taxon>
        <taxon>Ascomycota</taxon>
        <taxon>Pezizomycotina</taxon>
        <taxon>Dothideomycetes</taxon>
        <taxon>Dothideomycetidae</taxon>
        <taxon>Mycosphaerellales</taxon>
        <taxon>Teratosphaeriaceae</taxon>
        <taxon>Baudoinia</taxon>
    </lineage>
</organism>
<dbReference type="eggNOG" id="KOG1703">
    <property type="taxonomic scope" value="Eukaryota"/>
</dbReference>